<keyword evidence="7" id="KW-1185">Reference proteome</keyword>
<dbReference type="InterPro" id="IPR036271">
    <property type="entry name" value="Tet_transcr_reg_TetR-rel_C_sf"/>
</dbReference>
<comment type="caution">
    <text evidence="6">The sequence shown here is derived from an EMBL/GenBank/DDBJ whole genome shotgun (WGS) entry which is preliminary data.</text>
</comment>
<keyword evidence="1" id="KW-0805">Transcription regulation</keyword>
<dbReference type="Gene3D" id="1.10.10.60">
    <property type="entry name" value="Homeodomain-like"/>
    <property type="match status" value="2"/>
</dbReference>
<dbReference type="InterPro" id="IPR001647">
    <property type="entry name" value="HTH_TetR"/>
</dbReference>
<keyword evidence="2 4" id="KW-0238">DNA-binding</keyword>
<gene>
    <name evidence="6" type="ORF">FHS49_002612</name>
</gene>
<keyword evidence="3" id="KW-0804">Transcription</keyword>
<dbReference type="PROSITE" id="PS50977">
    <property type="entry name" value="HTH_TETR_2"/>
    <property type="match status" value="2"/>
</dbReference>
<dbReference type="EMBL" id="JACIJC010000004">
    <property type="protein sequence ID" value="MBB5686588.1"/>
    <property type="molecule type" value="Genomic_DNA"/>
</dbReference>
<evidence type="ECO:0000313" key="7">
    <source>
        <dbReference type="Proteomes" id="UP000549617"/>
    </source>
</evidence>
<dbReference type="Pfam" id="PF17932">
    <property type="entry name" value="TetR_C_24"/>
    <property type="match status" value="1"/>
</dbReference>
<evidence type="ECO:0000256" key="2">
    <source>
        <dbReference type="ARBA" id="ARBA00023125"/>
    </source>
</evidence>
<reference evidence="6 7" key="1">
    <citation type="submission" date="2020-08" db="EMBL/GenBank/DDBJ databases">
        <title>Genomic Encyclopedia of Type Strains, Phase IV (KMG-IV): sequencing the most valuable type-strain genomes for metagenomic binning, comparative biology and taxonomic classification.</title>
        <authorList>
            <person name="Goeker M."/>
        </authorList>
    </citation>
    <scope>NUCLEOTIDE SEQUENCE [LARGE SCALE GENOMIC DNA]</scope>
    <source>
        <strain evidence="6 7">DSM 25079</strain>
    </source>
</reference>
<feature type="DNA-binding region" description="H-T-H motif" evidence="4">
    <location>
        <begin position="243"/>
        <end position="262"/>
    </location>
</feature>
<evidence type="ECO:0000256" key="1">
    <source>
        <dbReference type="ARBA" id="ARBA00023015"/>
    </source>
</evidence>
<dbReference type="InterPro" id="IPR041490">
    <property type="entry name" value="KstR2_TetR_C"/>
</dbReference>
<evidence type="ECO:0000313" key="6">
    <source>
        <dbReference type="EMBL" id="MBB5686588.1"/>
    </source>
</evidence>
<evidence type="ECO:0000256" key="4">
    <source>
        <dbReference type="PROSITE-ProRule" id="PRU00335"/>
    </source>
</evidence>
<dbReference type="PRINTS" id="PR00455">
    <property type="entry name" value="HTHTETR"/>
</dbReference>
<dbReference type="SUPFAM" id="SSF46689">
    <property type="entry name" value="Homeodomain-like"/>
    <property type="match status" value="2"/>
</dbReference>
<dbReference type="InterPro" id="IPR009057">
    <property type="entry name" value="Homeodomain-like_sf"/>
</dbReference>
<dbReference type="PANTHER" id="PTHR47506">
    <property type="entry name" value="TRANSCRIPTIONAL REGULATORY PROTEIN"/>
    <property type="match status" value="1"/>
</dbReference>
<dbReference type="Gene3D" id="1.10.357.10">
    <property type="entry name" value="Tetracycline Repressor, domain 2"/>
    <property type="match status" value="2"/>
</dbReference>
<feature type="DNA-binding region" description="H-T-H motif" evidence="4">
    <location>
        <begin position="35"/>
        <end position="54"/>
    </location>
</feature>
<name>A0A7W9AJ24_9SPHN</name>
<proteinExistence type="predicted"/>
<dbReference type="PANTHER" id="PTHR47506:SF6">
    <property type="entry name" value="HTH-TYPE TRANSCRIPTIONAL REPRESSOR NEMR"/>
    <property type="match status" value="1"/>
</dbReference>
<dbReference type="SUPFAM" id="SSF48498">
    <property type="entry name" value="Tetracyclin repressor-like, C-terminal domain"/>
    <property type="match status" value="1"/>
</dbReference>
<organism evidence="6 7">
    <name type="scientific">Sphingobium boeckii</name>
    <dbReference type="NCBI Taxonomy" id="1082345"/>
    <lineage>
        <taxon>Bacteria</taxon>
        <taxon>Pseudomonadati</taxon>
        <taxon>Pseudomonadota</taxon>
        <taxon>Alphaproteobacteria</taxon>
        <taxon>Sphingomonadales</taxon>
        <taxon>Sphingomonadaceae</taxon>
        <taxon>Sphingobium</taxon>
    </lineage>
</organism>
<evidence type="ECO:0000256" key="3">
    <source>
        <dbReference type="ARBA" id="ARBA00023163"/>
    </source>
</evidence>
<sequence>MAAEIPETARFQRKRETILDAASALINEHGAKGMTLADVAQSVGLNTTSVTYYFKRKEQLAAACYDRTMARLEAVAHAAAAQADPRARVRHFLHSHFTLQARVRRGEERSVTVLSDMRAMEGPDRAALGDRFRGILRTVRGFFGPPSDEAAKALHTARTHVLMENMLWLPGWLFRYFVDDFDRVEQRLFDLFDHGIAPANAHWAPVQARLDADALLEGPELARHNFLVAATRLINERGYRGASVDRIASELNVTKGSFYHHLDAKDDLVVECFRHSFLTLSRAQREADAAGGAQWERLCSAMAMLLEIQLGTDGPLLRTTALQALPPDMRNRVVERSNRLARRFAGTMIDGISEGSIRAIDPIIAAQSLMVMLNAAYELRTWSAGLDRSAAVSAYASTLAFGLFDPPRI</sequence>
<feature type="domain" description="HTH tetR-type" evidence="5">
    <location>
        <begin position="12"/>
        <end position="72"/>
    </location>
</feature>
<dbReference type="GO" id="GO:0003677">
    <property type="term" value="F:DNA binding"/>
    <property type="evidence" value="ECO:0007669"/>
    <property type="project" value="UniProtKB-UniRule"/>
</dbReference>
<accession>A0A7W9AJ24</accession>
<dbReference type="AlphaFoldDB" id="A0A7W9AJ24"/>
<dbReference type="Proteomes" id="UP000549617">
    <property type="component" value="Unassembled WGS sequence"/>
</dbReference>
<evidence type="ECO:0000259" key="5">
    <source>
        <dbReference type="PROSITE" id="PS50977"/>
    </source>
</evidence>
<dbReference type="Pfam" id="PF00440">
    <property type="entry name" value="TetR_N"/>
    <property type="match status" value="2"/>
</dbReference>
<protein>
    <submittedName>
        <fullName evidence="6">AcrR family transcriptional regulator</fullName>
    </submittedName>
</protein>
<feature type="domain" description="HTH tetR-type" evidence="5">
    <location>
        <begin position="220"/>
        <end position="280"/>
    </location>
</feature>
<dbReference type="RefSeq" id="WP_184019152.1">
    <property type="nucleotide sequence ID" value="NZ_JACIJC010000004.1"/>
</dbReference>